<dbReference type="CDD" id="cd18117">
    <property type="entry name" value="ATP-synt_flagellum-secretory_path_III_N"/>
    <property type="match status" value="1"/>
</dbReference>
<dbReference type="SMART" id="SM00382">
    <property type="entry name" value="AAA"/>
    <property type="match status" value="1"/>
</dbReference>
<dbReference type="InterPro" id="IPR050053">
    <property type="entry name" value="ATPase_alpha/beta_chains"/>
</dbReference>
<gene>
    <name evidence="10" type="ordered locus">Acid_0343</name>
</gene>
<dbReference type="PANTHER" id="PTHR15184">
    <property type="entry name" value="ATP SYNTHASE"/>
    <property type="match status" value="1"/>
</dbReference>
<reference evidence="10" key="1">
    <citation type="submission" date="2006-10" db="EMBL/GenBank/DDBJ databases">
        <title>Complete sequence of Solibacter usitatus Ellin6076.</title>
        <authorList>
            <consortium name="US DOE Joint Genome Institute"/>
            <person name="Copeland A."/>
            <person name="Lucas S."/>
            <person name="Lapidus A."/>
            <person name="Barry K."/>
            <person name="Detter J.C."/>
            <person name="Glavina del Rio T."/>
            <person name="Hammon N."/>
            <person name="Israni S."/>
            <person name="Dalin E."/>
            <person name="Tice H."/>
            <person name="Pitluck S."/>
            <person name="Thompson L.S."/>
            <person name="Brettin T."/>
            <person name="Bruce D."/>
            <person name="Han C."/>
            <person name="Tapia R."/>
            <person name="Gilna P."/>
            <person name="Schmutz J."/>
            <person name="Larimer F."/>
            <person name="Land M."/>
            <person name="Hauser L."/>
            <person name="Kyrpides N."/>
            <person name="Mikhailova N."/>
            <person name="Janssen P.H."/>
            <person name="Kuske C.R."/>
            <person name="Richardson P."/>
        </authorList>
    </citation>
    <scope>NUCLEOTIDE SEQUENCE</scope>
    <source>
        <strain evidence="10">Ellin6076</strain>
    </source>
</reference>
<dbReference type="AlphaFoldDB" id="Q02C61"/>
<sequence>MNIDLAPYISHLDRVNPLRWTGQVTQVVGLLIESRGPSVAIGDFCEVKTASGRRIHTQVIGFRDGRVLSMPLEEIDGLQLGDPLAARSEDARVEVGPGLLGRVIDGFGKPMDTGPAINARESYSLHGTPTNPLDRQHITQPLVTGIRAIDALLPCGKGQRIGIFGGSGVGKSTLLGSMSRNNSADVTVIAMIGERNREVRGFLENELGPEGRKRSVVVCATSERPAPLRVRACFVSLAIAEYFRDQGANVLLVMDSVTRLAMAQREIGLAAGEPPSQKGYTPSVFNLLPKVLERAGNFGRGSITGFFTVLVEGDDFNEPICDAVRGILDGHFILSRDLGAQGHYPAIDILHSVSRLTSAIATPAQKEAARKIRAALAAYRDAEDLIQLGAYVSGSNPDLDASIHLRPELLDFLRQDHLVVSTLEETLRRLEALATQLQHLPATQAGNKR</sequence>
<dbReference type="PROSITE" id="PS00152">
    <property type="entry name" value="ATPASE_ALPHA_BETA"/>
    <property type="match status" value="1"/>
</dbReference>
<comment type="subcellular location">
    <subcellularLocation>
        <location evidence="1">Cytoplasm</location>
    </subcellularLocation>
</comment>
<dbReference type="Pfam" id="PF02874">
    <property type="entry name" value="ATP-synt_ab_N"/>
    <property type="match status" value="1"/>
</dbReference>
<evidence type="ECO:0000256" key="7">
    <source>
        <dbReference type="ARBA" id="ARBA00022967"/>
    </source>
</evidence>
<dbReference type="InterPro" id="IPR003593">
    <property type="entry name" value="AAA+_ATPase"/>
</dbReference>
<comment type="catalytic activity">
    <reaction evidence="8">
        <text>ATP + H2O + cellular proteinSide 1 = ADP + phosphate + cellular proteinSide 2.</text>
        <dbReference type="EC" id="7.4.2.8"/>
    </reaction>
</comment>
<dbReference type="Pfam" id="PF18269">
    <property type="entry name" value="T3SS_ATPase_C"/>
    <property type="match status" value="1"/>
</dbReference>
<keyword evidence="7" id="KW-1278">Translocase</keyword>
<feature type="domain" description="AAA+ ATPase" evidence="9">
    <location>
        <begin position="157"/>
        <end position="338"/>
    </location>
</feature>
<dbReference type="FunCoup" id="Q02C61">
    <property type="interactions" value="163"/>
</dbReference>
<keyword evidence="5" id="KW-0067">ATP-binding</keyword>
<dbReference type="InParanoid" id="Q02C61"/>
<dbReference type="InterPro" id="IPR027417">
    <property type="entry name" value="P-loop_NTPase"/>
</dbReference>
<keyword evidence="3" id="KW-0963">Cytoplasm</keyword>
<organism evidence="10">
    <name type="scientific">Solibacter usitatus (strain Ellin6076)</name>
    <dbReference type="NCBI Taxonomy" id="234267"/>
    <lineage>
        <taxon>Bacteria</taxon>
        <taxon>Pseudomonadati</taxon>
        <taxon>Acidobacteriota</taxon>
        <taxon>Terriglobia</taxon>
        <taxon>Bryobacterales</taxon>
        <taxon>Solibacteraceae</taxon>
        <taxon>Candidatus Solibacter</taxon>
    </lineage>
</organism>
<dbReference type="Gene3D" id="3.40.50.12240">
    <property type="match status" value="1"/>
</dbReference>
<keyword evidence="10" id="KW-0378">Hydrolase</keyword>
<dbReference type="GO" id="GO:0030254">
    <property type="term" value="P:protein secretion by the type III secretion system"/>
    <property type="evidence" value="ECO:0007669"/>
    <property type="project" value="InterPro"/>
</dbReference>
<dbReference type="KEGG" id="sus:Acid_0343"/>
<dbReference type="InterPro" id="IPR004100">
    <property type="entry name" value="ATPase_F1/V1/A1_a/bsu_N"/>
</dbReference>
<dbReference type="GO" id="GO:0046933">
    <property type="term" value="F:proton-transporting ATP synthase activity, rotational mechanism"/>
    <property type="evidence" value="ECO:0007669"/>
    <property type="project" value="TreeGrafter"/>
</dbReference>
<dbReference type="Pfam" id="PF00006">
    <property type="entry name" value="ATP-synt_ab"/>
    <property type="match status" value="1"/>
</dbReference>
<evidence type="ECO:0000256" key="3">
    <source>
        <dbReference type="ARBA" id="ARBA00022490"/>
    </source>
</evidence>
<dbReference type="GO" id="GO:0030257">
    <property type="term" value="C:type III protein secretion system complex"/>
    <property type="evidence" value="ECO:0007669"/>
    <property type="project" value="InterPro"/>
</dbReference>
<dbReference type="FunFam" id="3.40.50.12240:FF:000002">
    <property type="entry name" value="Flagellum-specific ATP synthase FliI"/>
    <property type="match status" value="1"/>
</dbReference>
<accession>Q02C61</accession>
<name>Q02C61_SOLUE</name>
<evidence type="ECO:0000256" key="6">
    <source>
        <dbReference type="ARBA" id="ARBA00022927"/>
    </source>
</evidence>
<evidence type="ECO:0000259" key="9">
    <source>
        <dbReference type="SMART" id="SM00382"/>
    </source>
</evidence>
<dbReference type="GO" id="GO:0005524">
    <property type="term" value="F:ATP binding"/>
    <property type="evidence" value="ECO:0007669"/>
    <property type="project" value="UniProtKB-KW"/>
</dbReference>
<keyword evidence="4" id="KW-0547">Nucleotide-binding</keyword>
<dbReference type="GO" id="GO:0016887">
    <property type="term" value="F:ATP hydrolysis activity"/>
    <property type="evidence" value="ECO:0007669"/>
    <property type="project" value="InterPro"/>
</dbReference>
<evidence type="ECO:0000256" key="4">
    <source>
        <dbReference type="ARBA" id="ARBA00022741"/>
    </source>
</evidence>
<dbReference type="InterPro" id="IPR000194">
    <property type="entry name" value="ATPase_F1/V1/A1_a/bsu_nucl-bd"/>
</dbReference>
<dbReference type="EMBL" id="CP000473">
    <property type="protein sequence ID" value="ABJ81355.1"/>
    <property type="molecule type" value="Genomic_DNA"/>
</dbReference>
<evidence type="ECO:0000256" key="8">
    <source>
        <dbReference type="ARBA" id="ARBA00034006"/>
    </source>
</evidence>
<evidence type="ECO:0000256" key="5">
    <source>
        <dbReference type="ARBA" id="ARBA00022840"/>
    </source>
</evidence>
<dbReference type="eggNOG" id="COG1157">
    <property type="taxonomic scope" value="Bacteria"/>
</dbReference>
<dbReference type="SUPFAM" id="SSF52540">
    <property type="entry name" value="P-loop containing nucleoside triphosphate hydrolases"/>
    <property type="match status" value="1"/>
</dbReference>
<evidence type="ECO:0000256" key="2">
    <source>
        <dbReference type="ARBA" id="ARBA00022448"/>
    </source>
</evidence>
<dbReference type="STRING" id="234267.Acid_0343"/>
<dbReference type="CDD" id="cd01136">
    <property type="entry name" value="ATPase_flagellum-secretory_path_III"/>
    <property type="match status" value="1"/>
</dbReference>
<protein>
    <submittedName>
        <fullName evidence="10">ATPase, FliI/YscN family</fullName>
        <ecNumber evidence="10">3.6.3.15</ecNumber>
    </submittedName>
</protein>
<dbReference type="InterPro" id="IPR005714">
    <property type="entry name" value="ATPase_T3SS_FliI/YscN"/>
</dbReference>
<keyword evidence="6" id="KW-0653">Protein transport</keyword>
<dbReference type="EC" id="3.6.3.15" evidence="10"/>
<dbReference type="HOGENOM" id="CLU_022398_5_1_0"/>
<dbReference type="OrthoDB" id="9802718at2"/>
<dbReference type="PANTHER" id="PTHR15184:SF9">
    <property type="entry name" value="SPI-1 TYPE 3 SECRETION SYSTEM ATPASE"/>
    <property type="match status" value="1"/>
</dbReference>
<dbReference type="GO" id="GO:0008564">
    <property type="term" value="F:protein-exporting ATPase activity"/>
    <property type="evidence" value="ECO:0007669"/>
    <property type="project" value="UniProtKB-EC"/>
</dbReference>
<evidence type="ECO:0000313" key="10">
    <source>
        <dbReference type="EMBL" id="ABJ81355.1"/>
    </source>
</evidence>
<dbReference type="InterPro" id="IPR040627">
    <property type="entry name" value="T3SS_ATPase_C"/>
</dbReference>
<dbReference type="InterPro" id="IPR020003">
    <property type="entry name" value="ATPase_a/bsu_AS"/>
</dbReference>
<evidence type="ECO:0000256" key="1">
    <source>
        <dbReference type="ARBA" id="ARBA00004496"/>
    </source>
</evidence>
<dbReference type="GO" id="GO:0005737">
    <property type="term" value="C:cytoplasm"/>
    <property type="evidence" value="ECO:0007669"/>
    <property type="project" value="UniProtKB-SubCell"/>
</dbReference>
<proteinExistence type="predicted"/>
<keyword evidence="2" id="KW-0813">Transport</keyword>
<dbReference type="NCBIfam" id="TIGR01026">
    <property type="entry name" value="fliI_yscN"/>
    <property type="match status" value="1"/>
</dbReference>